<evidence type="ECO:0000313" key="7">
    <source>
        <dbReference type="Proteomes" id="UP000247409"/>
    </source>
</evidence>
<evidence type="ECO:0000256" key="2">
    <source>
        <dbReference type="ARBA" id="ARBA00015736"/>
    </source>
</evidence>
<feature type="region of interest" description="Disordered" evidence="5">
    <location>
        <begin position="329"/>
        <end position="421"/>
    </location>
</feature>
<comment type="caution">
    <text evidence="6">The sequence shown here is derived from an EMBL/GenBank/DDBJ whole genome shotgun (WGS) entry which is preliminary data.</text>
</comment>
<dbReference type="AlphaFoldDB" id="A0A2V3IUX0"/>
<dbReference type="OrthoDB" id="10253409at2759"/>
<evidence type="ECO:0000256" key="1">
    <source>
        <dbReference type="ARBA" id="ARBA00010603"/>
    </source>
</evidence>
<feature type="region of interest" description="Disordered" evidence="5">
    <location>
        <begin position="656"/>
        <end position="690"/>
    </location>
</feature>
<sequence>MGANESTLVPPLTSQAGRQSRPPSYSQVLEHGRPVHLLLNPSSSLPPDPESPFYTALFDDFTLLYFASARPLATLIELSLGNPKEQHAIALVYALRAAVHRLRSGQGQVLLGALIFSRSALTELMRMAPSEDALCLTLGAGHAESSLQEADRIDLGKSLVARILTASLDVLAEHQGTDHSSNIKLYAIELTLVALSDELYNPAHAHQPLSTLLDRHPHPAKIIHVLLDVLSDTAAYADVENHLKIGFEHIASVQRMFPGSAAAARLSRSGALFAASTSVANIQTSVNNALSALSSRISLPPFVGGINTFPDAALEAHVAHFMPNHVPTLSSGHSTAVQPRTPSSSQSRMQSSSRTSFVSEYRESNPETVSSTTNNAIEEVYHGSSYMDDGITRSPRSPPLSNKSPRRSARGEKSKLGAPYPLEPSHLAEQALSLLVILCGPRPSGQYRTALSELTDSTRELREERNSYSFPQLYETLGKWVAHPKAALLGYYLITGNKRFRTFALARTDPDVLLLPLLASLRRRCVVGAVPADAHISAAIILILTSDKGFCEAIDSISVPSSFIPFLEDTARIGNEKIVLSGMILLICARAVQQSLVMRRRVPDCFLASTTLAIMGNVSGYVTNLHSLAAERLLSLVEFLGRRRRKALMLEYQKSNMPKRPPRLGDSPRASGKAPDDFETNKGTGKAKSGGVYRCDPKLSELVMEYLGVALEVIVSILRSRSVVSANRHLVYTLLHRESIVYVDHIAKISDHTRALCHMLRRMLEFFIELVEDHSESSHDSRTGRPRRNQPLGASSTGISVERVFRIIDKKARHLGTDTFEGLPEARFTYEEFELAKVFLRPYSWSLVTRSCELFWDLDKASMPISLAPFVPAG</sequence>
<keyword evidence="3" id="KW-0519">Myristate</keyword>
<comment type="similarity">
    <text evidence="1">Belongs to the dymeclin family.</text>
</comment>
<dbReference type="GO" id="GO:0005794">
    <property type="term" value="C:Golgi apparatus"/>
    <property type="evidence" value="ECO:0007669"/>
    <property type="project" value="TreeGrafter"/>
</dbReference>
<dbReference type="Pfam" id="PF09742">
    <property type="entry name" value="Dymeclin"/>
    <property type="match status" value="1"/>
</dbReference>
<dbReference type="PANTHER" id="PTHR12895">
    <property type="entry name" value="DYMECLIN"/>
    <property type="match status" value="1"/>
</dbReference>
<name>A0A2V3IUX0_9FLOR</name>
<proteinExistence type="inferred from homology"/>
<dbReference type="GO" id="GO:0007030">
    <property type="term" value="P:Golgi organization"/>
    <property type="evidence" value="ECO:0007669"/>
    <property type="project" value="TreeGrafter"/>
</dbReference>
<evidence type="ECO:0000256" key="4">
    <source>
        <dbReference type="ARBA" id="ARBA00023288"/>
    </source>
</evidence>
<dbReference type="Proteomes" id="UP000247409">
    <property type="component" value="Unassembled WGS sequence"/>
</dbReference>
<gene>
    <name evidence="6" type="ORF">BWQ96_04348</name>
</gene>
<dbReference type="InterPro" id="IPR019142">
    <property type="entry name" value="Dymeclin"/>
</dbReference>
<accession>A0A2V3IUX0</accession>
<organism evidence="6 7">
    <name type="scientific">Gracilariopsis chorda</name>
    <dbReference type="NCBI Taxonomy" id="448386"/>
    <lineage>
        <taxon>Eukaryota</taxon>
        <taxon>Rhodophyta</taxon>
        <taxon>Florideophyceae</taxon>
        <taxon>Rhodymeniophycidae</taxon>
        <taxon>Gracilariales</taxon>
        <taxon>Gracilariaceae</taxon>
        <taxon>Gracilariopsis</taxon>
    </lineage>
</organism>
<protein>
    <recommendedName>
        <fullName evidence="2">Dymeclin</fullName>
    </recommendedName>
</protein>
<dbReference type="EMBL" id="NBIV01000050">
    <property type="protein sequence ID" value="PXF45913.1"/>
    <property type="molecule type" value="Genomic_DNA"/>
</dbReference>
<keyword evidence="7" id="KW-1185">Reference proteome</keyword>
<evidence type="ECO:0000256" key="3">
    <source>
        <dbReference type="ARBA" id="ARBA00022707"/>
    </source>
</evidence>
<reference evidence="6 7" key="1">
    <citation type="journal article" date="2018" name="Mol. Biol. Evol.">
        <title>Analysis of the draft genome of the red seaweed Gracilariopsis chorda provides insights into genome size evolution in Rhodophyta.</title>
        <authorList>
            <person name="Lee J."/>
            <person name="Yang E.C."/>
            <person name="Graf L."/>
            <person name="Yang J.H."/>
            <person name="Qiu H."/>
            <person name="Zel Zion U."/>
            <person name="Chan C.X."/>
            <person name="Stephens T.G."/>
            <person name="Weber A.P.M."/>
            <person name="Boo G.H."/>
            <person name="Boo S.M."/>
            <person name="Kim K.M."/>
            <person name="Shin Y."/>
            <person name="Jung M."/>
            <person name="Lee S.J."/>
            <person name="Yim H.S."/>
            <person name="Lee J.H."/>
            <person name="Bhattacharya D."/>
            <person name="Yoon H.S."/>
        </authorList>
    </citation>
    <scope>NUCLEOTIDE SEQUENCE [LARGE SCALE GENOMIC DNA]</scope>
    <source>
        <strain evidence="6 7">SKKU-2015</strain>
        <tissue evidence="6">Whole body</tissue>
    </source>
</reference>
<feature type="compositionally biased region" description="Polar residues" evidence="5">
    <location>
        <begin position="366"/>
        <end position="376"/>
    </location>
</feature>
<keyword evidence="4" id="KW-0449">Lipoprotein</keyword>
<dbReference type="PANTHER" id="PTHR12895:SF9">
    <property type="entry name" value="DYMECLIN"/>
    <property type="match status" value="1"/>
</dbReference>
<feature type="region of interest" description="Disordered" evidence="5">
    <location>
        <begin position="1"/>
        <end position="26"/>
    </location>
</feature>
<evidence type="ECO:0000256" key="5">
    <source>
        <dbReference type="SAM" id="MobiDB-lite"/>
    </source>
</evidence>
<evidence type="ECO:0000313" key="6">
    <source>
        <dbReference type="EMBL" id="PXF45913.1"/>
    </source>
</evidence>
<feature type="compositionally biased region" description="Low complexity" evidence="5">
    <location>
        <begin position="338"/>
        <end position="356"/>
    </location>
</feature>